<dbReference type="PANTHER" id="PTHR10996:SF283">
    <property type="entry name" value="GLYOXYLATE_HYDROXYPYRUVATE REDUCTASE B"/>
    <property type="match status" value="1"/>
</dbReference>
<dbReference type="AlphaFoldDB" id="A0A1I7GRX0"/>
<evidence type="ECO:0000259" key="4">
    <source>
        <dbReference type="Pfam" id="PF00389"/>
    </source>
</evidence>
<dbReference type="Gene3D" id="3.40.50.720">
    <property type="entry name" value="NAD(P)-binding Rossmann-like Domain"/>
    <property type="match status" value="2"/>
</dbReference>
<dbReference type="InterPro" id="IPR006139">
    <property type="entry name" value="D-isomer_2_OHA_DH_cat_dom"/>
</dbReference>
<evidence type="ECO:0000313" key="7">
    <source>
        <dbReference type="Proteomes" id="UP000183508"/>
    </source>
</evidence>
<dbReference type="STRING" id="392015.SAMN05421543_10325"/>
<name>A0A1I7GRX0_9BACL</name>
<dbReference type="GO" id="GO:0030267">
    <property type="term" value="F:glyoxylate reductase (NADPH) activity"/>
    <property type="evidence" value="ECO:0007669"/>
    <property type="project" value="TreeGrafter"/>
</dbReference>
<dbReference type="CDD" id="cd05301">
    <property type="entry name" value="GDH"/>
    <property type="match status" value="1"/>
</dbReference>
<dbReference type="PROSITE" id="PS00065">
    <property type="entry name" value="D_2_HYDROXYACID_DH_1"/>
    <property type="match status" value="1"/>
</dbReference>
<reference evidence="7" key="1">
    <citation type="submission" date="2016-10" db="EMBL/GenBank/DDBJ databases">
        <authorList>
            <person name="Varghese N."/>
        </authorList>
    </citation>
    <scope>NUCLEOTIDE SEQUENCE [LARGE SCALE GENOMIC DNA]</scope>
    <source>
        <strain evidence="7">DSM 17980</strain>
    </source>
</reference>
<gene>
    <name evidence="6" type="ORF">SAMN05421543_10325</name>
</gene>
<dbReference type="InterPro" id="IPR029753">
    <property type="entry name" value="D-isomer_DH_CS"/>
</dbReference>
<organism evidence="6 7">
    <name type="scientific">Alicyclobacillus macrosporangiidus</name>
    <dbReference type="NCBI Taxonomy" id="392015"/>
    <lineage>
        <taxon>Bacteria</taxon>
        <taxon>Bacillati</taxon>
        <taxon>Bacillota</taxon>
        <taxon>Bacilli</taxon>
        <taxon>Bacillales</taxon>
        <taxon>Alicyclobacillaceae</taxon>
        <taxon>Alicyclobacillus</taxon>
    </lineage>
</organism>
<dbReference type="SUPFAM" id="SSF51735">
    <property type="entry name" value="NAD(P)-binding Rossmann-fold domains"/>
    <property type="match status" value="1"/>
</dbReference>
<keyword evidence="2 3" id="KW-0560">Oxidoreductase</keyword>
<dbReference type="InterPro" id="IPR006140">
    <property type="entry name" value="D-isomer_DH_NAD-bd"/>
</dbReference>
<proteinExistence type="inferred from homology"/>
<dbReference type="PANTHER" id="PTHR10996">
    <property type="entry name" value="2-HYDROXYACID DEHYDROGENASE-RELATED"/>
    <property type="match status" value="1"/>
</dbReference>
<dbReference type="PROSITE" id="PS00671">
    <property type="entry name" value="D_2_HYDROXYACID_DH_3"/>
    <property type="match status" value="1"/>
</dbReference>
<dbReference type="FunFam" id="3.40.50.720:FF:000462">
    <property type="entry name" value="Glyoxylate reductase (NADP+)"/>
    <property type="match status" value="1"/>
</dbReference>
<dbReference type="OrthoDB" id="9805416at2"/>
<evidence type="ECO:0000313" key="6">
    <source>
        <dbReference type="EMBL" id="SFU51213.1"/>
    </source>
</evidence>
<comment type="similarity">
    <text evidence="1 3">Belongs to the D-isomer specific 2-hydroxyacid dehydrogenase family.</text>
</comment>
<dbReference type="GO" id="GO:0005829">
    <property type="term" value="C:cytosol"/>
    <property type="evidence" value="ECO:0007669"/>
    <property type="project" value="TreeGrafter"/>
</dbReference>
<keyword evidence="7" id="KW-1185">Reference proteome</keyword>
<sequence>MSRPKVYVPNAIPDEAYRILAEHCDIRYRDTEDPVPDDEVLAGVRDADGLVIYSRVKVNQAVLDAAPRLRVVSNIAVGYDNLDIPALTRRGIVATNTPGVLTETTADLAFALLMAIARRVVEADRYVKSGRWDGWRPSLMVGRDVYGATIGVVGMGRIGQAVARRARGFDMRILYHNRSRNPQAEEALGAEYRPLDDLLREADFVVLLTPLTPETTRLIGARELALMKPDAYLINAARGPVVDESALIEALREGRIAGAALDVYEQEPVAPDNPLLQMDNVVTLPHIGSATKATRIAMAVTAARNMVTALAGEVPPNAVNPEAIRTRAQD</sequence>
<dbReference type="Pfam" id="PF02826">
    <property type="entry name" value="2-Hacid_dh_C"/>
    <property type="match status" value="1"/>
</dbReference>
<dbReference type="InterPro" id="IPR050223">
    <property type="entry name" value="D-isomer_2-hydroxyacid_DH"/>
</dbReference>
<dbReference type="Pfam" id="PF00389">
    <property type="entry name" value="2-Hacid_dh"/>
    <property type="match status" value="1"/>
</dbReference>
<evidence type="ECO:0000256" key="2">
    <source>
        <dbReference type="ARBA" id="ARBA00023002"/>
    </source>
</evidence>
<accession>A0A1I7GRX0</accession>
<dbReference type="SUPFAM" id="SSF52283">
    <property type="entry name" value="Formate/glycerate dehydrogenase catalytic domain-like"/>
    <property type="match status" value="1"/>
</dbReference>
<protein>
    <submittedName>
        <fullName evidence="6">Glyoxylate reductase</fullName>
    </submittedName>
</protein>
<dbReference type="EMBL" id="FPBV01000003">
    <property type="protein sequence ID" value="SFU51213.1"/>
    <property type="molecule type" value="Genomic_DNA"/>
</dbReference>
<evidence type="ECO:0000256" key="3">
    <source>
        <dbReference type="RuleBase" id="RU003719"/>
    </source>
</evidence>
<feature type="domain" description="D-isomer specific 2-hydroxyacid dehydrogenase catalytic" evidence="4">
    <location>
        <begin position="10"/>
        <end position="320"/>
    </location>
</feature>
<dbReference type="eggNOG" id="COG1052">
    <property type="taxonomic scope" value="Bacteria"/>
</dbReference>
<evidence type="ECO:0000256" key="1">
    <source>
        <dbReference type="ARBA" id="ARBA00005854"/>
    </source>
</evidence>
<dbReference type="InterPro" id="IPR029752">
    <property type="entry name" value="D-isomer_DH_CS1"/>
</dbReference>
<dbReference type="Proteomes" id="UP000183508">
    <property type="component" value="Unassembled WGS sequence"/>
</dbReference>
<dbReference type="RefSeq" id="WP_074949802.1">
    <property type="nucleotide sequence ID" value="NZ_FPBV01000003.1"/>
</dbReference>
<feature type="domain" description="D-isomer specific 2-hydroxyacid dehydrogenase NAD-binding" evidence="5">
    <location>
        <begin position="110"/>
        <end position="288"/>
    </location>
</feature>
<dbReference type="GO" id="GO:0016618">
    <property type="term" value="F:hydroxypyruvate reductase [NAD(P)H] activity"/>
    <property type="evidence" value="ECO:0007669"/>
    <property type="project" value="TreeGrafter"/>
</dbReference>
<evidence type="ECO:0000259" key="5">
    <source>
        <dbReference type="Pfam" id="PF02826"/>
    </source>
</evidence>
<dbReference type="GO" id="GO:0051287">
    <property type="term" value="F:NAD binding"/>
    <property type="evidence" value="ECO:0007669"/>
    <property type="project" value="InterPro"/>
</dbReference>
<dbReference type="InterPro" id="IPR036291">
    <property type="entry name" value="NAD(P)-bd_dom_sf"/>
</dbReference>